<gene>
    <name evidence="2" type="ORF">TRL7639_00182</name>
</gene>
<organism evidence="2 3">
    <name type="scientific">Falsiruegeria litorea R37</name>
    <dbReference type="NCBI Taxonomy" id="1200284"/>
    <lineage>
        <taxon>Bacteria</taxon>
        <taxon>Pseudomonadati</taxon>
        <taxon>Pseudomonadota</taxon>
        <taxon>Alphaproteobacteria</taxon>
        <taxon>Rhodobacterales</taxon>
        <taxon>Roseobacteraceae</taxon>
        <taxon>Falsiruegeria</taxon>
    </lineage>
</organism>
<dbReference type="Proteomes" id="UP000193077">
    <property type="component" value="Unassembled WGS sequence"/>
</dbReference>
<keyword evidence="1" id="KW-1133">Transmembrane helix</keyword>
<evidence type="ECO:0000256" key="1">
    <source>
        <dbReference type="SAM" id="Phobius"/>
    </source>
</evidence>
<evidence type="ECO:0000313" key="2">
    <source>
        <dbReference type="EMBL" id="SLN13938.1"/>
    </source>
</evidence>
<dbReference type="EMBL" id="FWFO01000001">
    <property type="protein sequence ID" value="SLN13938.1"/>
    <property type="molecule type" value="Genomic_DNA"/>
</dbReference>
<keyword evidence="3" id="KW-1185">Reference proteome</keyword>
<name>A0A1Y5RFW7_9RHOB</name>
<proteinExistence type="predicted"/>
<keyword evidence="1" id="KW-0812">Transmembrane</keyword>
<reference evidence="2 3" key="1">
    <citation type="submission" date="2017-03" db="EMBL/GenBank/DDBJ databases">
        <authorList>
            <person name="Afonso C.L."/>
            <person name="Miller P.J."/>
            <person name="Scott M.A."/>
            <person name="Spackman E."/>
            <person name="Goraichik I."/>
            <person name="Dimitrov K.M."/>
            <person name="Suarez D.L."/>
            <person name="Swayne D.E."/>
        </authorList>
    </citation>
    <scope>NUCLEOTIDE SEQUENCE [LARGE SCALE GENOMIC DNA]</scope>
    <source>
        <strain evidence="2 3">CECT 7639</strain>
    </source>
</reference>
<keyword evidence="1" id="KW-0472">Membrane</keyword>
<feature type="transmembrane region" description="Helical" evidence="1">
    <location>
        <begin position="6"/>
        <end position="25"/>
    </location>
</feature>
<evidence type="ECO:0000313" key="3">
    <source>
        <dbReference type="Proteomes" id="UP000193077"/>
    </source>
</evidence>
<feature type="transmembrane region" description="Helical" evidence="1">
    <location>
        <begin position="67"/>
        <end position="85"/>
    </location>
</feature>
<dbReference type="OrthoDB" id="7632202at2"/>
<dbReference type="RefSeq" id="WP_085793937.1">
    <property type="nucleotide sequence ID" value="NZ_FWFO01000001.1"/>
</dbReference>
<dbReference type="AlphaFoldDB" id="A0A1Y5RFW7"/>
<accession>A0A1Y5RFW7</accession>
<sequence length="89" mass="10582">MIALFRLLVVLFVVQTIAYVGLSFYSRAVRKRKLAEHWERKEAMKGDKDAFVERGLKRYDQSFRRKLILGVYIVPWVAIVALIYIRNFM</sequence>
<protein>
    <recommendedName>
        <fullName evidence="4">Cation/multidrug efflux pump</fullName>
    </recommendedName>
</protein>
<evidence type="ECO:0008006" key="4">
    <source>
        <dbReference type="Google" id="ProtNLM"/>
    </source>
</evidence>